<dbReference type="OrthoDB" id="9813438at2"/>
<proteinExistence type="predicted"/>
<name>A1ZY58_MICM2</name>
<dbReference type="EMBL" id="AAWS01000063">
    <property type="protein sequence ID" value="EAY24710.1"/>
    <property type="molecule type" value="Genomic_DNA"/>
</dbReference>
<dbReference type="eggNOG" id="COG0326">
    <property type="taxonomic scope" value="Bacteria"/>
</dbReference>
<dbReference type="RefSeq" id="WP_002704318.1">
    <property type="nucleotide sequence ID" value="NZ_AAWS01000063.1"/>
</dbReference>
<dbReference type="AlphaFoldDB" id="A1ZY58"/>
<evidence type="ECO:0008006" key="3">
    <source>
        <dbReference type="Google" id="ProtNLM"/>
    </source>
</evidence>
<gene>
    <name evidence="1" type="ORF">M23134_03020</name>
</gene>
<dbReference type="SUPFAM" id="SSF55874">
    <property type="entry name" value="ATPase domain of HSP90 chaperone/DNA topoisomerase II/histidine kinase"/>
    <property type="match status" value="1"/>
</dbReference>
<protein>
    <recommendedName>
        <fullName evidence="3">ATP-binding protein</fullName>
    </recommendedName>
</protein>
<dbReference type="Pfam" id="PF13589">
    <property type="entry name" value="HATPase_c_3"/>
    <property type="match status" value="1"/>
</dbReference>
<reference evidence="1 2" key="1">
    <citation type="submission" date="2007-01" db="EMBL/GenBank/DDBJ databases">
        <authorList>
            <person name="Haygood M."/>
            <person name="Podell S."/>
            <person name="Anderson C."/>
            <person name="Hopkinson B."/>
            <person name="Roe K."/>
            <person name="Barbeau K."/>
            <person name="Gaasterland T."/>
            <person name="Ferriera S."/>
            <person name="Johnson J."/>
            <person name="Kravitz S."/>
            <person name="Beeson K."/>
            <person name="Sutton G."/>
            <person name="Rogers Y.-H."/>
            <person name="Friedman R."/>
            <person name="Frazier M."/>
            <person name="Venter J.C."/>
        </authorList>
    </citation>
    <scope>NUCLEOTIDE SEQUENCE [LARGE SCALE GENOMIC DNA]</scope>
    <source>
        <strain evidence="1 2">ATCC 23134</strain>
    </source>
</reference>
<evidence type="ECO:0000313" key="1">
    <source>
        <dbReference type="EMBL" id="EAY24710.1"/>
    </source>
</evidence>
<keyword evidence="2" id="KW-1185">Reference proteome</keyword>
<evidence type="ECO:0000313" key="2">
    <source>
        <dbReference type="Proteomes" id="UP000004095"/>
    </source>
</evidence>
<dbReference type="Gene3D" id="3.30.565.10">
    <property type="entry name" value="Histidine kinase-like ATPase, C-terminal domain"/>
    <property type="match status" value="1"/>
</dbReference>
<dbReference type="InterPro" id="IPR036890">
    <property type="entry name" value="HATPase_C_sf"/>
</dbReference>
<accession>A1ZY58</accession>
<organism evidence="1 2">
    <name type="scientific">Microscilla marina ATCC 23134</name>
    <dbReference type="NCBI Taxonomy" id="313606"/>
    <lineage>
        <taxon>Bacteria</taxon>
        <taxon>Pseudomonadati</taxon>
        <taxon>Bacteroidota</taxon>
        <taxon>Cytophagia</taxon>
        <taxon>Cytophagales</taxon>
        <taxon>Microscillaceae</taxon>
        <taxon>Microscilla</taxon>
    </lineage>
</organism>
<sequence>MEIINANPTKEFFIDMLTRDIKLERAIIDLIDNSIDGARNTKLEEGFNEYKVTLTINQNYFEIQDNCGGIALDIALNQAFRFGRPSDAQTVNHSIGRFGVGMKRALFKIGNNFTIESKHGEDHFLIEVNVKQWVKEESWEFEYTPVNRGDKPGKLTEDGTYIKIDNLHSNIASEFNLTHFINQLNADITRTLSYIINQGLTIIVNNTTLQSEEVEILKSEKIQPIAKSLKLAGDQVTVQIFAGIGEASPEKAGWYIYCNDRLILEKDKTNLTGWEGRIYDESDTVKFHHIYAMFRGIVSFQADDSTLLPITTTKTGIDANSNIYKRVKEEMISMMKQVISFLKKLKTDEDREEIKTDTEKVNVNNLKVEDFKETFRYPEIQSAKASSRFANISYKKEKDKIDTVKKALNISSNREVGEETFDYFYKMEVE</sequence>
<dbReference type="Proteomes" id="UP000004095">
    <property type="component" value="Unassembled WGS sequence"/>
</dbReference>
<comment type="caution">
    <text evidence="1">The sequence shown here is derived from an EMBL/GenBank/DDBJ whole genome shotgun (WGS) entry which is preliminary data.</text>
</comment>